<dbReference type="EMBL" id="QOQW01000015">
    <property type="protein sequence ID" value="RCK79130.1"/>
    <property type="molecule type" value="Genomic_DNA"/>
</dbReference>
<feature type="transmembrane region" description="Helical" evidence="2">
    <location>
        <begin position="730"/>
        <end position="753"/>
    </location>
</feature>
<feature type="region of interest" description="Disordered" evidence="1">
    <location>
        <begin position="327"/>
        <end position="407"/>
    </location>
</feature>
<name>A0A367ZM57_9BACT</name>
<keyword evidence="2" id="KW-0472">Membrane</keyword>
<gene>
    <name evidence="3" type="ORF">OZSIB_0244</name>
</gene>
<dbReference type="SUPFAM" id="SSF48371">
    <property type="entry name" value="ARM repeat"/>
    <property type="match status" value="1"/>
</dbReference>
<feature type="region of interest" description="Disordered" evidence="1">
    <location>
        <begin position="673"/>
        <end position="704"/>
    </location>
</feature>
<dbReference type="Gene3D" id="1.25.10.10">
    <property type="entry name" value="Leucine-rich Repeat Variant"/>
    <property type="match status" value="2"/>
</dbReference>
<evidence type="ECO:0000313" key="4">
    <source>
        <dbReference type="Proteomes" id="UP000252355"/>
    </source>
</evidence>
<dbReference type="Proteomes" id="UP000252355">
    <property type="component" value="Unassembled WGS sequence"/>
</dbReference>
<protein>
    <recommendedName>
        <fullName evidence="5">HEAT repeat domain-containing protein</fullName>
    </recommendedName>
</protein>
<keyword evidence="2" id="KW-0812">Transmembrane</keyword>
<keyword evidence="2" id="KW-1133">Transmembrane helix</keyword>
<evidence type="ECO:0008006" key="5">
    <source>
        <dbReference type="Google" id="ProtNLM"/>
    </source>
</evidence>
<accession>A0A367ZM57</accession>
<dbReference type="InterPro" id="IPR016024">
    <property type="entry name" value="ARM-type_fold"/>
</dbReference>
<feature type="compositionally biased region" description="Low complexity" evidence="1">
    <location>
        <begin position="360"/>
        <end position="394"/>
    </location>
</feature>
<proteinExistence type="predicted"/>
<reference evidence="3 4" key="1">
    <citation type="submission" date="2018-05" db="EMBL/GenBank/DDBJ databases">
        <title>A metagenomic window into the 2 km-deep terrestrial subsurface aquifer revealed taxonomically and functionally diverse microbial community comprising novel uncultured bacterial lineages.</title>
        <authorList>
            <person name="Kadnikov V.V."/>
            <person name="Mardanov A.V."/>
            <person name="Beletsky A.V."/>
            <person name="Banks D."/>
            <person name="Pimenov N.V."/>
            <person name="Frank Y.A."/>
            <person name="Karnachuk O.V."/>
            <person name="Ravin N.V."/>
        </authorList>
    </citation>
    <scope>NUCLEOTIDE SEQUENCE [LARGE SCALE GENOMIC DNA]</scope>
    <source>
        <strain evidence="3">BY5</strain>
    </source>
</reference>
<dbReference type="InterPro" id="IPR011989">
    <property type="entry name" value="ARM-like"/>
</dbReference>
<organism evidence="3 4">
    <name type="scientific">Candidatus Ozemobacter sibiricus</name>
    <dbReference type="NCBI Taxonomy" id="2268124"/>
    <lineage>
        <taxon>Bacteria</taxon>
        <taxon>Candidatus Ozemobacteria</taxon>
        <taxon>Candidatus Ozemobacterales</taxon>
        <taxon>Candidatus Ozemobacteraceae</taxon>
        <taxon>Candidatus Ozemobacter</taxon>
    </lineage>
</organism>
<sequence>MASPKTQLTLNQIAAGLASPDGTIILATLQAIEALPPNKHLPPLLEAALVKIQDPILIFQIRKTWRRIGLALRGKPVVVQADHLEKLLPQKDKLEDLALAVSCLEHTEAILAVDLLRAARWYEYPALILPTFCLFFKKYGNLQDAEHLVELSRHPDPTILTCALEALEVVDPSNLQSLITPLLSSPLPAIRGQAIRALYRYDKAAALKNLAAMLLSGNHHEQHLALHYASLFPFSEVESLLVRFVAENSDPKLLMRISQIMKDHAHPDLPFRLYWICRKLKDQHQNLVKGILMGVARALCEQGIFTGTAQEYLDQLKDRVRREEERMLKSTYTASAPSEQGPDGGLPGAAPPISTVISAPGGSVPVPGPKSGTAPLGTPAPGSTTASGATGPAGPTSPPPPPEAVSLPALEALPDLDPPSLLQQKRAAPAVPSVIAIEDYQNLDFVKRVQLLGKLTSAEYSSFRSRIPQLMREAKGKELAALLKAIGRFGTSEDAGMIRRFLNSENPDEVCAAIDALSKLDSEYLSLYLPQLMQSKNGKIRVTATRIFSSIDRERIKSLLQGLLRSPSARQRQLAMPATMLVDFPLIREALIVAFVKESTPELIEKMGVVLAANPDREMLRETFRAAKTAGRLLGPAKLAVVHQIAEKLAVALEKTVTVEQLLADEEKAMADDLQASARAPQAPPEARDRPAVQGASSAAAAETGTPVDVKRILTGQDEESKGQRARLTMIVWLLVVLVWGFLLASYAVNFLFGGG</sequence>
<evidence type="ECO:0000313" key="3">
    <source>
        <dbReference type="EMBL" id="RCK79130.1"/>
    </source>
</evidence>
<evidence type="ECO:0000256" key="2">
    <source>
        <dbReference type="SAM" id="Phobius"/>
    </source>
</evidence>
<dbReference type="AlphaFoldDB" id="A0A367ZM57"/>
<evidence type="ECO:0000256" key="1">
    <source>
        <dbReference type="SAM" id="MobiDB-lite"/>
    </source>
</evidence>
<comment type="caution">
    <text evidence="3">The sequence shown here is derived from an EMBL/GenBank/DDBJ whole genome shotgun (WGS) entry which is preliminary data.</text>
</comment>